<evidence type="ECO:0000313" key="3">
    <source>
        <dbReference type="Proteomes" id="UP000479710"/>
    </source>
</evidence>
<keyword evidence="3" id="KW-1185">Reference proteome</keyword>
<sequence length="117" mass="12899">MEDSQITFEYYLAEHTPLPSEYAGVVEEAESSTLARGAHGGACRRRRGRGRGAVLREVDAAMTSTSRSTRHRYRSAKRSRRRPRAVHQPIEEVEDGGTTLGEVEAVAARMAGEVRDG</sequence>
<reference evidence="2 3" key="1">
    <citation type="submission" date="2019-11" db="EMBL/GenBank/DDBJ databases">
        <title>Whole genome sequence of Oryza granulata.</title>
        <authorList>
            <person name="Li W."/>
        </authorList>
    </citation>
    <scope>NUCLEOTIDE SEQUENCE [LARGE SCALE GENOMIC DNA]</scope>
    <source>
        <strain evidence="3">cv. Menghai</strain>
        <tissue evidence="2">Leaf</tissue>
    </source>
</reference>
<name>A0A6G1D626_9ORYZ</name>
<comment type="caution">
    <text evidence="2">The sequence shown here is derived from an EMBL/GenBank/DDBJ whole genome shotgun (WGS) entry which is preliminary data.</text>
</comment>
<feature type="compositionally biased region" description="Basic residues" evidence="1">
    <location>
        <begin position="68"/>
        <end position="85"/>
    </location>
</feature>
<evidence type="ECO:0000313" key="2">
    <source>
        <dbReference type="EMBL" id="KAF0907837.1"/>
    </source>
</evidence>
<proteinExistence type="predicted"/>
<dbReference type="EMBL" id="SPHZ02000007">
    <property type="protein sequence ID" value="KAF0907837.1"/>
    <property type="molecule type" value="Genomic_DNA"/>
</dbReference>
<dbReference type="AlphaFoldDB" id="A0A6G1D626"/>
<gene>
    <name evidence="2" type="ORF">E2562_020895</name>
</gene>
<dbReference type="Proteomes" id="UP000479710">
    <property type="component" value="Unassembled WGS sequence"/>
</dbReference>
<accession>A0A6G1D626</accession>
<protein>
    <submittedName>
        <fullName evidence="2">Uncharacterized protein</fullName>
    </submittedName>
</protein>
<organism evidence="2 3">
    <name type="scientific">Oryza meyeriana var. granulata</name>
    <dbReference type="NCBI Taxonomy" id="110450"/>
    <lineage>
        <taxon>Eukaryota</taxon>
        <taxon>Viridiplantae</taxon>
        <taxon>Streptophyta</taxon>
        <taxon>Embryophyta</taxon>
        <taxon>Tracheophyta</taxon>
        <taxon>Spermatophyta</taxon>
        <taxon>Magnoliopsida</taxon>
        <taxon>Liliopsida</taxon>
        <taxon>Poales</taxon>
        <taxon>Poaceae</taxon>
        <taxon>BOP clade</taxon>
        <taxon>Oryzoideae</taxon>
        <taxon>Oryzeae</taxon>
        <taxon>Oryzinae</taxon>
        <taxon>Oryza</taxon>
        <taxon>Oryza meyeriana</taxon>
    </lineage>
</organism>
<evidence type="ECO:0000256" key="1">
    <source>
        <dbReference type="SAM" id="MobiDB-lite"/>
    </source>
</evidence>
<feature type="region of interest" description="Disordered" evidence="1">
    <location>
        <begin position="61"/>
        <end position="98"/>
    </location>
</feature>